<accession>A0A843VQX5</accession>
<organism evidence="2 3">
    <name type="scientific">Colocasia esculenta</name>
    <name type="common">Wild taro</name>
    <name type="synonym">Arum esculentum</name>
    <dbReference type="NCBI Taxonomy" id="4460"/>
    <lineage>
        <taxon>Eukaryota</taxon>
        <taxon>Viridiplantae</taxon>
        <taxon>Streptophyta</taxon>
        <taxon>Embryophyta</taxon>
        <taxon>Tracheophyta</taxon>
        <taxon>Spermatophyta</taxon>
        <taxon>Magnoliopsida</taxon>
        <taxon>Liliopsida</taxon>
        <taxon>Araceae</taxon>
        <taxon>Aroideae</taxon>
        <taxon>Colocasieae</taxon>
        <taxon>Colocasia</taxon>
    </lineage>
</organism>
<sequence>MQTRNQNSNPHVDQAQGTLKPLPHTQRYESIEEKQVGGTEASRPGGTEEVVVEVDSTGLEEVVGIGASKVAEAVEAIGVAEVVA</sequence>
<protein>
    <submittedName>
        <fullName evidence="2">Uncharacterized protein</fullName>
    </submittedName>
</protein>
<dbReference type="AlphaFoldDB" id="A0A843VQX5"/>
<reference evidence="2" key="1">
    <citation type="submission" date="2017-07" db="EMBL/GenBank/DDBJ databases">
        <title>Taro Niue Genome Assembly and Annotation.</title>
        <authorList>
            <person name="Atibalentja N."/>
            <person name="Keating K."/>
            <person name="Fields C.J."/>
        </authorList>
    </citation>
    <scope>NUCLEOTIDE SEQUENCE</scope>
    <source>
        <strain evidence="2">Niue_2</strain>
        <tissue evidence="2">Leaf</tissue>
    </source>
</reference>
<feature type="compositionally biased region" description="Polar residues" evidence="1">
    <location>
        <begin position="1"/>
        <end position="17"/>
    </location>
</feature>
<feature type="compositionally biased region" description="Basic and acidic residues" evidence="1">
    <location>
        <begin position="26"/>
        <end position="35"/>
    </location>
</feature>
<evidence type="ECO:0000256" key="1">
    <source>
        <dbReference type="SAM" id="MobiDB-lite"/>
    </source>
</evidence>
<comment type="caution">
    <text evidence="2">The sequence shown here is derived from an EMBL/GenBank/DDBJ whole genome shotgun (WGS) entry which is preliminary data.</text>
</comment>
<feature type="region of interest" description="Disordered" evidence="1">
    <location>
        <begin position="1"/>
        <end position="48"/>
    </location>
</feature>
<evidence type="ECO:0000313" key="2">
    <source>
        <dbReference type="EMBL" id="MQL98375.1"/>
    </source>
</evidence>
<dbReference type="Proteomes" id="UP000652761">
    <property type="component" value="Unassembled WGS sequence"/>
</dbReference>
<proteinExistence type="predicted"/>
<name>A0A843VQX5_COLES</name>
<keyword evidence="3" id="KW-1185">Reference proteome</keyword>
<gene>
    <name evidence="2" type="ORF">Taro_031084</name>
</gene>
<dbReference type="EMBL" id="NMUH01002178">
    <property type="protein sequence ID" value="MQL98375.1"/>
    <property type="molecule type" value="Genomic_DNA"/>
</dbReference>
<evidence type="ECO:0000313" key="3">
    <source>
        <dbReference type="Proteomes" id="UP000652761"/>
    </source>
</evidence>